<accession>A0A0D7A7T7</accession>
<name>A0A0D7A7T7_9AGAR</name>
<feature type="non-terminal residue" evidence="2">
    <location>
        <position position="1"/>
    </location>
</feature>
<feature type="transmembrane region" description="Helical" evidence="1">
    <location>
        <begin position="37"/>
        <end position="58"/>
    </location>
</feature>
<evidence type="ECO:0000313" key="3">
    <source>
        <dbReference type="Proteomes" id="UP000054144"/>
    </source>
</evidence>
<gene>
    <name evidence="2" type="ORF">FISHEDRAFT_19847</name>
</gene>
<evidence type="ECO:0000256" key="1">
    <source>
        <dbReference type="SAM" id="Phobius"/>
    </source>
</evidence>
<feature type="transmembrane region" description="Helical" evidence="1">
    <location>
        <begin position="151"/>
        <end position="170"/>
    </location>
</feature>
<reference evidence="2 3" key="1">
    <citation type="journal article" date="2015" name="Fungal Genet. Biol.">
        <title>Evolution of novel wood decay mechanisms in Agaricales revealed by the genome sequences of Fistulina hepatica and Cylindrobasidium torrendii.</title>
        <authorList>
            <person name="Floudas D."/>
            <person name="Held B.W."/>
            <person name="Riley R."/>
            <person name="Nagy L.G."/>
            <person name="Koehler G."/>
            <person name="Ransdell A.S."/>
            <person name="Younus H."/>
            <person name="Chow J."/>
            <person name="Chiniquy J."/>
            <person name="Lipzen A."/>
            <person name="Tritt A."/>
            <person name="Sun H."/>
            <person name="Haridas S."/>
            <person name="LaButti K."/>
            <person name="Ohm R.A."/>
            <person name="Kues U."/>
            <person name="Blanchette R.A."/>
            <person name="Grigoriev I.V."/>
            <person name="Minto R.E."/>
            <person name="Hibbett D.S."/>
        </authorList>
    </citation>
    <scope>NUCLEOTIDE SEQUENCE [LARGE SCALE GENOMIC DNA]</scope>
    <source>
        <strain evidence="2 3">ATCC 64428</strain>
    </source>
</reference>
<sequence length="172" mass="18490">LTFGERAVASFTVYGQLRDASVDTDFAPIFQQLQFEWSCSMGMLAALAGINAAVFAVGGDSIFGVEVNPAMGMMVAISSIASGTGLACSAWYLFRYSSTDVNAFRARALDVYSSYLFFSLSSRVPGFCMLISAASIMIFLFTVAYGRWPGGVLIFCGLVGMLMTLQFLVYGI</sequence>
<dbReference type="Proteomes" id="UP000054144">
    <property type="component" value="Unassembled WGS sequence"/>
</dbReference>
<feature type="non-terminal residue" evidence="2">
    <location>
        <position position="172"/>
    </location>
</feature>
<keyword evidence="3" id="KW-1185">Reference proteome</keyword>
<dbReference type="EMBL" id="KN882021">
    <property type="protein sequence ID" value="KIY46853.1"/>
    <property type="molecule type" value="Genomic_DNA"/>
</dbReference>
<keyword evidence="1" id="KW-0812">Transmembrane</keyword>
<keyword evidence="1" id="KW-0472">Membrane</keyword>
<dbReference type="AlphaFoldDB" id="A0A0D7A7T7"/>
<protein>
    <submittedName>
        <fullName evidence="2">Uncharacterized protein</fullName>
    </submittedName>
</protein>
<dbReference type="OrthoDB" id="2642524at2759"/>
<proteinExistence type="predicted"/>
<feature type="transmembrane region" description="Helical" evidence="1">
    <location>
        <begin position="70"/>
        <end position="94"/>
    </location>
</feature>
<feature type="transmembrane region" description="Helical" evidence="1">
    <location>
        <begin position="115"/>
        <end position="145"/>
    </location>
</feature>
<keyword evidence="1" id="KW-1133">Transmembrane helix</keyword>
<organism evidence="2 3">
    <name type="scientific">Fistulina hepatica ATCC 64428</name>
    <dbReference type="NCBI Taxonomy" id="1128425"/>
    <lineage>
        <taxon>Eukaryota</taxon>
        <taxon>Fungi</taxon>
        <taxon>Dikarya</taxon>
        <taxon>Basidiomycota</taxon>
        <taxon>Agaricomycotina</taxon>
        <taxon>Agaricomycetes</taxon>
        <taxon>Agaricomycetidae</taxon>
        <taxon>Agaricales</taxon>
        <taxon>Fistulinaceae</taxon>
        <taxon>Fistulina</taxon>
    </lineage>
</organism>
<evidence type="ECO:0000313" key="2">
    <source>
        <dbReference type="EMBL" id="KIY46853.1"/>
    </source>
</evidence>